<evidence type="ECO:0000256" key="7">
    <source>
        <dbReference type="HAMAP-Rule" id="MF_02065"/>
    </source>
</evidence>
<comment type="similarity">
    <text evidence="7">Belongs to the transglycosylase MltG family.</text>
</comment>
<dbReference type="AlphaFoldDB" id="A0A172XBY7"/>
<dbReference type="GO" id="GO:0071555">
    <property type="term" value="P:cell wall organization"/>
    <property type="evidence" value="ECO:0007669"/>
    <property type="project" value="UniProtKB-KW"/>
</dbReference>
<keyword evidence="3 7" id="KW-1133">Transmembrane helix</keyword>
<accession>A0A172XBY7</accession>
<dbReference type="CDD" id="cd08010">
    <property type="entry name" value="MltG_like"/>
    <property type="match status" value="1"/>
</dbReference>
<sequence length="344" mass="39473">MTIKKFFISLFVLFVIFSFLAFFLYFLNSSPFKSDLIYEFEVQKGWGVKKIAWELKKKGLIRSDKLLIAISYLFGSDKNFREGKYLINGDCSTFDVYREFLKGRPILPINITIPEGYTGRRIALKLSESGIISDAQSFVDLINDVKFINDLGLSYDSLEGFLFPDTYKFYKGMDMKEIIRIFVGNFFSKLGSIGIEHKSYSSGEFYNKVIVASIVEREYRVKSEAPVMASVFYNRIKSNMALQSCATIEYIITEELRKTHPTRIYFSDLEITSAYNTYINKGYPPGPISNAGIISLKAAFFPANTEYLFFVIKDPKVGTHKFSSAYNDHLLAVNSYIRNFITKD</sequence>
<dbReference type="HAMAP" id="MF_02065">
    <property type="entry name" value="MltG"/>
    <property type="match status" value="1"/>
</dbReference>
<comment type="subcellular location">
    <subcellularLocation>
        <location evidence="7">Cell membrane</location>
        <topology evidence="7">Single-pass membrane protein</topology>
    </subcellularLocation>
</comment>
<comment type="function">
    <text evidence="7">Functions as a peptidoglycan terminase that cleaves nascent peptidoglycan strands endolytically to terminate their elongation.</text>
</comment>
<dbReference type="PANTHER" id="PTHR30518">
    <property type="entry name" value="ENDOLYTIC MUREIN TRANSGLYCOSYLASE"/>
    <property type="match status" value="1"/>
</dbReference>
<dbReference type="Pfam" id="PF02618">
    <property type="entry name" value="YceG"/>
    <property type="match status" value="1"/>
</dbReference>
<reference evidence="8 9" key="1">
    <citation type="submission" date="2016-05" db="EMBL/GenBank/DDBJ databases">
        <title>Chromosome and linear plasmid sequence of a 2015 human isolate of tick-borne relapsing fever spirochete, Borrelia turicatae.</title>
        <authorList>
            <person name="Kingry L.C."/>
            <person name="Dhwani B."/>
            <person name="Replogle A."/>
            <person name="Sexton C."/>
            <person name="Rowe L."/>
            <person name="Stermole B.M."/>
            <person name="Christensen A.M."/>
            <person name="Schriefer M.E."/>
        </authorList>
    </citation>
    <scope>NUCLEOTIDE SEQUENCE [LARGE SCALE GENOMIC DNA]</scope>
    <source>
        <strain evidence="8 9">BTE5EL</strain>
    </source>
</reference>
<dbReference type="NCBIfam" id="TIGR00247">
    <property type="entry name" value="endolytic transglycosylase MltG"/>
    <property type="match status" value="1"/>
</dbReference>
<keyword evidence="2 7" id="KW-0812">Transmembrane</keyword>
<evidence type="ECO:0000256" key="6">
    <source>
        <dbReference type="ARBA" id="ARBA00023316"/>
    </source>
</evidence>
<keyword evidence="1 7" id="KW-1003">Cell membrane</keyword>
<dbReference type="InterPro" id="IPR003770">
    <property type="entry name" value="MLTG-like"/>
</dbReference>
<proteinExistence type="inferred from homology"/>
<evidence type="ECO:0000256" key="2">
    <source>
        <dbReference type="ARBA" id="ARBA00022692"/>
    </source>
</evidence>
<dbReference type="Proteomes" id="UP000264231">
    <property type="component" value="Chromosome"/>
</dbReference>
<dbReference type="EMBL" id="CP015629">
    <property type="protein sequence ID" value="ANF34160.1"/>
    <property type="molecule type" value="Genomic_DNA"/>
</dbReference>
<evidence type="ECO:0000313" key="9">
    <source>
        <dbReference type="Proteomes" id="UP000264231"/>
    </source>
</evidence>
<dbReference type="Gene3D" id="3.30.160.60">
    <property type="entry name" value="Classic Zinc Finger"/>
    <property type="match status" value="1"/>
</dbReference>
<organism evidence="8 9">
    <name type="scientific">Borrelia turicatae</name>
    <dbReference type="NCBI Taxonomy" id="142"/>
    <lineage>
        <taxon>Bacteria</taxon>
        <taxon>Pseudomonadati</taxon>
        <taxon>Spirochaetota</taxon>
        <taxon>Spirochaetia</taxon>
        <taxon>Spirochaetales</taxon>
        <taxon>Borreliaceae</taxon>
        <taxon>Borrelia</taxon>
    </lineage>
</organism>
<dbReference type="GO" id="GO:0005886">
    <property type="term" value="C:plasma membrane"/>
    <property type="evidence" value="ECO:0007669"/>
    <property type="project" value="UniProtKB-SubCell"/>
</dbReference>
<keyword evidence="5 7" id="KW-0456">Lyase</keyword>
<dbReference type="EC" id="4.2.2.29" evidence="7"/>
<keyword evidence="4 7" id="KW-0472">Membrane</keyword>
<dbReference type="RefSeq" id="WP_119024257.1">
    <property type="nucleotide sequence ID" value="NZ_CP015629.1"/>
</dbReference>
<evidence type="ECO:0000256" key="4">
    <source>
        <dbReference type="ARBA" id="ARBA00023136"/>
    </source>
</evidence>
<evidence type="ECO:0000256" key="1">
    <source>
        <dbReference type="ARBA" id="ARBA00022475"/>
    </source>
</evidence>
<comment type="catalytic activity">
    <reaction evidence="7">
        <text>a peptidoglycan chain = a peptidoglycan chain with N-acetyl-1,6-anhydromuramyl-[peptide] at the reducing end + a peptidoglycan chain with N-acetylglucosamine at the non-reducing end.</text>
        <dbReference type="EC" id="4.2.2.29"/>
    </reaction>
</comment>
<dbReference type="Gene3D" id="3.30.1490.480">
    <property type="entry name" value="Endolytic murein transglycosylase"/>
    <property type="match status" value="2"/>
</dbReference>
<name>A0A172XBY7_BORTU</name>
<feature type="site" description="Important for catalytic activity" evidence="7">
    <location>
        <position position="218"/>
    </location>
</feature>
<evidence type="ECO:0000256" key="3">
    <source>
        <dbReference type="ARBA" id="ARBA00022989"/>
    </source>
</evidence>
<evidence type="ECO:0000313" key="8">
    <source>
        <dbReference type="EMBL" id="ANF34160.1"/>
    </source>
</evidence>
<keyword evidence="6 7" id="KW-0961">Cell wall biogenesis/degradation</keyword>
<protein>
    <recommendedName>
        <fullName evidence="7">Endolytic murein transglycosylase</fullName>
        <ecNumber evidence="7">4.2.2.29</ecNumber>
    </recommendedName>
    <alternativeName>
        <fullName evidence="7">Peptidoglycan lytic transglycosylase</fullName>
    </alternativeName>
    <alternativeName>
        <fullName evidence="7">Peptidoglycan polymerization terminase</fullName>
    </alternativeName>
</protein>
<dbReference type="PANTHER" id="PTHR30518:SF2">
    <property type="entry name" value="ENDOLYTIC MUREIN TRANSGLYCOSYLASE"/>
    <property type="match status" value="1"/>
</dbReference>
<evidence type="ECO:0000256" key="5">
    <source>
        <dbReference type="ARBA" id="ARBA00023239"/>
    </source>
</evidence>
<dbReference type="GO" id="GO:0008932">
    <property type="term" value="F:lytic endotransglycosylase activity"/>
    <property type="evidence" value="ECO:0007669"/>
    <property type="project" value="UniProtKB-UniRule"/>
</dbReference>
<gene>
    <name evidence="7" type="primary">mltG</name>
    <name evidence="8" type="ORF">A7978_03575</name>
</gene>
<feature type="transmembrane region" description="Helical" evidence="7">
    <location>
        <begin position="6"/>
        <end position="27"/>
    </location>
</feature>
<dbReference type="GO" id="GO:0009252">
    <property type="term" value="P:peptidoglycan biosynthetic process"/>
    <property type="evidence" value="ECO:0007669"/>
    <property type="project" value="UniProtKB-UniRule"/>
</dbReference>